<name>A0ABQ5KYT1_9EUKA</name>
<comment type="caution">
    <text evidence="1">The sequence shown here is derived from an EMBL/GenBank/DDBJ whole genome shotgun (WGS) entry which is preliminary data.</text>
</comment>
<feature type="non-terminal residue" evidence="1">
    <location>
        <position position="48"/>
    </location>
</feature>
<gene>
    <name evidence="1" type="ORF">ADUPG1_003227</name>
</gene>
<proteinExistence type="predicted"/>
<dbReference type="EMBL" id="BQXS01004287">
    <property type="protein sequence ID" value="GKT36838.1"/>
    <property type="molecule type" value="Genomic_DNA"/>
</dbReference>
<evidence type="ECO:0000313" key="1">
    <source>
        <dbReference type="EMBL" id="GKT36838.1"/>
    </source>
</evidence>
<sequence>MACKEYEPCNYSIAVANNLAYVTPHYKTRLLTQGGLNGAAKKRDRFQP</sequence>
<reference evidence="1" key="1">
    <citation type="submission" date="2022-03" db="EMBL/GenBank/DDBJ databases">
        <title>Draft genome sequence of Aduncisulcus paluster, a free-living microaerophilic Fornicata.</title>
        <authorList>
            <person name="Yuyama I."/>
            <person name="Kume K."/>
            <person name="Tamura T."/>
            <person name="Inagaki Y."/>
            <person name="Hashimoto T."/>
        </authorList>
    </citation>
    <scope>NUCLEOTIDE SEQUENCE</scope>
    <source>
        <strain evidence="1">NY0171</strain>
    </source>
</reference>
<evidence type="ECO:0000313" key="2">
    <source>
        <dbReference type="Proteomes" id="UP001057375"/>
    </source>
</evidence>
<accession>A0ABQ5KYT1</accession>
<dbReference type="Proteomes" id="UP001057375">
    <property type="component" value="Unassembled WGS sequence"/>
</dbReference>
<organism evidence="1 2">
    <name type="scientific">Aduncisulcus paluster</name>
    <dbReference type="NCBI Taxonomy" id="2918883"/>
    <lineage>
        <taxon>Eukaryota</taxon>
        <taxon>Metamonada</taxon>
        <taxon>Carpediemonas-like organisms</taxon>
        <taxon>Aduncisulcus</taxon>
    </lineage>
</organism>
<protein>
    <submittedName>
        <fullName evidence="1">Uncharacterized protein</fullName>
    </submittedName>
</protein>
<keyword evidence="2" id="KW-1185">Reference proteome</keyword>